<dbReference type="GO" id="GO:0005886">
    <property type="term" value="C:plasma membrane"/>
    <property type="evidence" value="ECO:0007669"/>
    <property type="project" value="UniProtKB-SubCell"/>
</dbReference>
<dbReference type="EMBL" id="QZWG01000002">
    <property type="protein sequence ID" value="RZC25394.1"/>
    <property type="molecule type" value="Genomic_DNA"/>
</dbReference>
<feature type="region of interest" description="Disordered" evidence="8">
    <location>
        <begin position="76"/>
        <end position="135"/>
    </location>
</feature>
<comment type="caution">
    <text evidence="10">The sequence shown here is derived from an EMBL/GenBank/DDBJ whole genome shotgun (WGS) entry which is preliminary data.</text>
</comment>
<gene>
    <name evidence="10" type="ORF">D0Y65_004192</name>
</gene>
<protein>
    <recommendedName>
        <fullName evidence="7">CASP-like protein</fullName>
    </recommendedName>
</protein>
<comment type="subunit">
    <text evidence="7">Homodimer and heterodimers.</text>
</comment>
<evidence type="ECO:0000256" key="6">
    <source>
        <dbReference type="ARBA" id="ARBA00023136"/>
    </source>
</evidence>
<organism evidence="10 11">
    <name type="scientific">Glycine soja</name>
    <name type="common">Wild soybean</name>
    <dbReference type="NCBI Taxonomy" id="3848"/>
    <lineage>
        <taxon>Eukaryota</taxon>
        <taxon>Viridiplantae</taxon>
        <taxon>Streptophyta</taxon>
        <taxon>Embryophyta</taxon>
        <taxon>Tracheophyta</taxon>
        <taxon>Spermatophyta</taxon>
        <taxon>Magnoliopsida</taxon>
        <taxon>eudicotyledons</taxon>
        <taxon>Gunneridae</taxon>
        <taxon>Pentapetalae</taxon>
        <taxon>rosids</taxon>
        <taxon>fabids</taxon>
        <taxon>Fabales</taxon>
        <taxon>Fabaceae</taxon>
        <taxon>Papilionoideae</taxon>
        <taxon>50 kb inversion clade</taxon>
        <taxon>NPAAA clade</taxon>
        <taxon>indigoferoid/millettioid clade</taxon>
        <taxon>Phaseoleae</taxon>
        <taxon>Glycine</taxon>
        <taxon>Glycine subgen. Soja</taxon>
    </lineage>
</organism>
<dbReference type="Pfam" id="PF04535">
    <property type="entry name" value="CASP_dom"/>
    <property type="match status" value="1"/>
</dbReference>
<evidence type="ECO:0000313" key="10">
    <source>
        <dbReference type="EMBL" id="RZC25394.1"/>
    </source>
</evidence>
<keyword evidence="6" id="KW-0472">Membrane</keyword>
<evidence type="ECO:0000256" key="2">
    <source>
        <dbReference type="ARBA" id="ARBA00007651"/>
    </source>
</evidence>
<evidence type="ECO:0000256" key="4">
    <source>
        <dbReference type="ARBA" id="ARBA00022692"/>
    </source>
</evidence>
<sequence>MSFLGLGFSLGTVPVCHGAKHKVLDRRVRITKLVLRCVSLGLGVVAIVLVVTDSQVKEFFSFQKKAKFTDMKALIGRQRRRGERRRHPLGNKPWKKELHHQECALDKKLGEDASMEEKKERGGSTKLKEEKRKRS</sequence>
<evidence type="ECO:0000256" key="1">
    <source>
        <dbReference type="ARBA" id="ARBA00004651"/>
    </source>
</evidence>
<feature type="compositionally biased region" description="Basic and acidic residues" evidence="8">
    <location>
        <begin position="94"/>
        <end position="135"/>
    </location>
</feature>
<feature type="compositionally biased region" description="Basic residues" evidence="8">
    <location>
        <begin position="77"/>
        <end position="89"/>
    </location>
</feature>
<accession>A0A445LQC4</accession>
<keyword evidence="3 7" id="KW-1003">Cell membrane</keyword>
<evidence type="ECO:0000256" key="3">
    <source>
        <dbReference type="ARBA" id="ARBA00022475"/>
    </source>
</evidence>
<name>A0A445LQC4_GLYSO</name>
<feature type="domain" description="Casparian strip membrane protein" evidence="9">
    <location>
        <begin position="26"/>
        <end position="75"/>
    </location>
</feature>
<keyword evidence="5" id="KW-1133">Transmembrane helix</keyword>
<evidence type="ECO:0000313" key="11">
    <source>
        <dbReference type="Proteomes" id="UP000289340"/>
    </source>
</evidence>
<evidence type="ECO:0000256" key="5">
    <source>
        <dbReference type="ARBA" id="ARBA00022989"/>
    </source>
</evidence>
<keyword evidence="4" id="KW-0812">Transmembrane</keyword>
<proteinExistence type="inferred from homology"/>
<reference evidence="10 11" key="1">
    <citation type="submission" date="2018-09" db="EMBL/GenBank/DDBJ databases">
        <title>A high-quality reference genome of wild soybean provides a powerful tool to mine soybean genomes.</title>
        <authorList>
            <person name="Xie M."/>
            <person name="Chung C.Y.L."/>
            <person name="Li M.-W."/>
            <person name="Wong F.-L."/>
            <person name="Chan T.-F."/>
            <person name="Lam H.-M."/>
        </authorList>
    </citation>
    <scope>NUCLEOTIDE SEQUENCE [LARGE SCALE GENOMIC DNA]</scope>
    <source>
        <strain evidence="11">cv. W05</strain>
        <tissue evidence="10">Hypocotyl of etiolated seedlings</tissue>
    </source>
</reference>
<comment type="subcellular location">
    <subcellularLocation>
        <location evidence="1 7">Cell membrane</location>
        <topology evidence="1 7">Multi-pass membrane protein</topology>
    </subcellularLocation>
</comment>
<keyword evidence="11" id="KW-1185">Reference proteome</keyword>
<evidence type="ECO:0000259" key="9">
    <source>
        <dbReference type="Pfam" id="PF04535"/>
    </source>
</evidence>
<comment type="similarity">
    <text evidence="2 7">Belongs to the Casparian strip membrane proteins (CASP) family.</text>
</comment>
<dbReference type="Proteomes" id="UP000289340">
    <property type="component" value="Chromosome 2"/>
</dbReference>
<evidence type="ECO:0000256" key="8">
    <source>
        <dbReference type="SAM" id="MobiDB-lite"/>
    </source>
</evidence>
<evidence type="ECO:0000256" key="7">
    <source>
        <dbReference type="RuleBase" id="RU361233"/>
    </source>
</evidence>
<dbReference type="InterPro" id="IPR006702">
    <property type="entry name" value="CASP_dom"/>
</dbReference>
<dbReference type="AlphaFoldDB" id="A0A445LQC4"/>